<name>A0A846H2E7_9CYAN</name>
<evidence type="ECO:0000256" key="1">
    <source>
        <dbReference type="SAM" id="MobiDB-lite"/>
    </source>
</evidence>
<comment type="caution">
    <text evidence="2">The sequence shown here is derived from an EMBL/GenBank/DDBJ whole genome shotgun (WGS) entry which is preliminary data.</text>
</comment>
<dbReference type="EMBL" id="JTCM02000005">
    <property type="protein sequence ID" value="NEU71857.1"/>
    <property type="molecule type" value="Genomic_DNA"/>
</dbReference>
<evidence type="ECO:0000313" key="3">
    <source>
        <dbReference type="Proteomes" id="UP000031549"/>
    </source>
</evidence>
<feature type="region of interest" description="Disordered" evidence="1">
    <location>
        <begin position="9"/>
        <end position="32"/>
    </location>
</feature>
<accession>A0A846H2E7</accession>
<organism evidence="2 3">
    <name type="scientific">Hassallia byssoidea VB512170</name>
    <dbReference type="NCBI Taxonomy" id="1304833"/>
    <lineage>
        <taxon>Bacteria</taxon>
        <taxon>Bacillati</taxon>
        <taxon>Cyanobacteriota</taxon>
        <taxon>Cyanophyceae</taxon>
        <taxon>Nostocales</taxon>
        <taxon>Tolypothrichaceae</taxon>
        <taxon>Hassallia</taxon>
    </lineage>
</organism>
<reference evidence="2 3" key="1">
    <citation type="journal article" date="2015" name="Genome Announc.">
        <title>Draft Genome Sequence of Cyanobacterium Hassallia byssoidea Strain VB512170, Isolated from Monuments in India.</title>
        <authorList>
            <person name="Singh D."/>
            <person name="Chandrababunaidu M.M."/>
            <person name="Panda A."/>
            <person name="Sen D."/>
            <person name="Bhattacharyya S."/>
            <person name="Adhikary S.P."/>
            <person name="Tripathy S."/>
        </authorList>
    </citation>
    <scope>NUCLEOTIDE SEQUENCE [LARGE SCALE GENOMIC DNA]</scope>
    <source>
        <strain evidence="2 3">VB512170</strain>
    </source>
</reference>
<sequence>MISKTAIFERSAMSDTPHPPRRTFHKSSDDTGFDSAVESLEKSLWAPIERYFAATEDEQDVIALMLANIRAPSTRREYQKDLRKFFVAMTGCEPNIDSVLEFLHLTEKRAVAVVLKYKALLLAQ</sequence>
<evidence type="ECO:0000313" key="2">
    <source>
        <dbReference type="EMBL" id="NEU71857.1"/>
    </source>
</evidence>
<proteinExistence type="predicted"/>
<protein>
    <submittedName>
        <fullName evidence="2">Integrase</fullName>
    </submittedName>
</protein>
<keyword evidence="3" id="KW-1185">Reference proteome</keyword>
<feature type="non-terminal residue" evidence="2">
    <location>
        <position position="124"/>
    </location>
</feature>
<dbReference type="AlphaFoldDB" id="A0A846H2E7"/>
<dbReference type="Proteomes" id="UP000031549">
    <property type="component" value="Unassembled WGS sequence"/>
</dbReference>
<gene>
    <name evidence="2" type="ORF">PI95_004530</name>
</gene>